<sequence length="159" mass="18617">MKQIFSITAVLFIVVSLGFAQEGCRNFPPGQPPHGHRMMPEMRLEMLDLTASQRDEIEAARLEAQKKIIPLKAEIELKRLDLEKEMRADTPNRSKIMKLTEEINKIELKIKQTKLDEMLKIRSVLTPEQREELKKPLLKKIMKKKIIKKHCCEEEEVEE</sequence>
<protein>
    <submittedName>
        <fullName evidence="1">Periplasmic heavy metal sensor</fullName>
    </submittedName>
</protein>
<accession>A0A9C9EPJ6</accession>
<dbReference type="AlphaFoldDB" id="A0A9C9EPJ6"/>
<dbReference type="EMBL" id="DRIG01000107">
    <property type="protein sequence ID" value="HEC79531.1"/>
    <property type="molecule type" value="Genomic_DNA"/>
</dbReference>
<organism evidence="1 2">
    <name type="scientific">candidate division WOR-3 bacterium</name>
    <dbReference type="NCBI Taxonomy" id="2052148"/>
    <lineage>
        <taxon>Bacteria</taxon>
        <taxon>Bacteria division WOR-3</taxon>
    </lineage>
</organism>
<name>A0A9C9EPJ6_UNCW3</name>
<dbReference type="InterPro" id="IPR025961">
    <property type="entry name" value="Metal_resist"/>
</dbReference>
<comment type="caution">
    <text evidence="1">The sequence shown here is derived from an EMBL/GenBank/DDBJ whole genome shotgun (WGS) entry which is preliminary data.</text>
</comment>
<gene>
    <name evidence="1" type="ORF">ENI34_10415</name>
</gene>
<dbReference type="Gene3D" id="1.20.120.1490">
    <property type="match status" value="1"/>
</dbReference>
<proteinExistence type="predicted"/>
<dbReference type="Proteomes" id="UP000885826">
    <property type="component" value="Unassembled WGS sequence"/>
</dbReference>
<dbReference type="Pfam" id="PF13801">
    <property type="entry name" value="Metal_resist"/>
    <property type="match status" value="1"/>
</dbReference>
<reference evidence="1" key="1">
    <citation type="journal article" date="2020" name="mSystems">
        <title>Genome- and Community-Level Interaction Insights into Carbon Utilization and Element Cycling Functions of Hydrothermarchaeota in Hydrothermal Sediment.</title>
        <authorList>
            <person name="Zhou Z."/>
            <person name="Liu Y."/>
            <person name="Xu W."/>
            <person name="Pan J."/>
            <person name="Luo Z.H."/>
            <person name="Li M."/>
        </authorList>
    </citation>
    <scope>NUCLEOTIDE SEQUENCE</scope>
    <source>
        <strain evidence="1">HyVt-388</strain>
    </source>
</reference>
<evidence type="ECO:0000313" key="2">
    <source>
        <dbReference type="Proteomes" id="UP000885826"/>
    </source>
</evidence>
<evidence type="ECO:0000313" key="1">
    <source>
        <dbReference type="EMBL" id="HEC79531.1"/>
    </source>
</evidence>